<reference evidence="2 3" key="1">
    <citation type="submission" date="2018-02" db="EMBL/GenBank/DDBJ databases">
        <title>Genomic Encyclopedia of Archaeal and Bacterial Type Strains, Phase II (KMG-II): from individual species to whole genera.</title>
        <authorList>
            <person name="Goeker M."/>
        </authorList>
    </citation>
    <scope>NUCLEOTIDE SEQUENCE [LARGE SCALE GENOMIC DNA]</scope>
    <source>
        <strain evidence="2 3">DSM 29526</strain>
    </source>
</reference>
<dbReference type="AlphaFoldDB" id="A0A2S6I4H9"/>
<feature type="domain" description="FAD-binding" evidence="1">
    <location>
        <begin position="4"/>
        <end position="303"/>
    </location>
</feature>
<dbReference type="PANTHER" id="PTHR42685">
    <property type="entry name" value="GERANYLGERANYL DIPHOSPHATE REDUCTASE"/>
    <property type="match status" value="1"/>
</dbReference>
<dbReference type="GO" id="GO:0016628">
    <property type="term" value="F:oxidoreductase activity, acting on the CH-CH group of donors, NAD or NADP as acceptor"/>
    <property type="evidence" value="ECO:0007669"/>
    <property type="project" value="InterPro"/>
</dbReference>
<gene>
    <name evidence="2" type="ORF">CLV84_3003</name>
</gene>
<organism evidence="2 3">
    <name type="scientific">Neolewinella xylanilytica</name>
    <dbReference type="NCBI Taxonomy" id="1514080"/>
    <lineage>
        <taxon>Bacteria</taxon>
        <taxon>Pseudomonadati</taxon>
        <taxon>Bacteroidota</taxon>
        <taxon>Saprospiria</taxon>
        <taxon>Saprospirales</taxon>
        <taxon>Lewinellaceae</taxon>
        <taxon>Neolewinella</taxon>
    </lineage>
</organism>
<dbReference type="InterPro" id="IPR036188">
    <property type="entry name" value="FAD/NAD-bd_sf"/>
</dbReference>
<dbReference type="GO" id="GO:0071949">
    <property type="term" value="F:FAD binding"/>
    <property type="evidence" value="ECO:0007669"/>
    <property type="project" value="InterPro"/>
</dbReference>
<evidence type="ECO:0000313" key="3">
    <source>
        <dbReference type="Proteomes" id="UP000237662"/>
    </source>
</evidence>
<dbReference type="InterPro" id="IPR002938">
    <property type="entry name" value="FAD-bd"/>
</dbReference>
<dbReference type="PANTHER" id="PTHR42685:SF22">
    <property type="entry name" value="CONDITIONED MEDIUM FACTOR RECEPTOR 1"/>
    <property type="match status" value="1"/>
</dbReference>
<dbReference type="SUPFAM" id="SSF51905">
    <property type="entry name" value="FAD/NAD(P)-binding domain"/>
    <property type="match status" value="1"/>
</dbReference>
<sequence length="379" mass="40676">MKSFDVVIVGAGPAGCAAALELGKSGTKVLLLDRDHFPRDKVCGDAIPGPAVKALGAIRPDFGTGLAALPTAERSRRTRLHLNGHRPVELHWETRAYTCRRTDFDNYLLGLVRQYTATTLCLGSRVTTLEYIPDGVVVESQGNGAVRAKLVIGADGAHSAVGKQLAGNRLDLNHHGGAVRQYYRAVQGMEPDRLEIHTLPAFMPGYFWVFPLADGHCNVGFGMHSGAIKRSGIQLRSSIAEFIQASPELRGRFAGATPLDTVRGFGLPFGSRRVSVAGERYLLAGDAASLVDPLTGDGIGQAILSGTLAANAAVRCLGARDCSATMTSTYTTALRKAVGRDLHRRSWVLAVHSRFPFLVDWGARLLQVGGVNRLIRPYL</sequence>
<evidence type="ECO:0000313" key="2">
    <source>
        <dbReference type="EMBL" id="PPK86086.1"/>
    </source>
</evidence>
<dbReference type="Proteomes" id="UP000237662">
    <property type="component" value="Unassembled WGS sequence"/>
</dbReference>
<comment type="caution">
    <text evidence="2">The sequence shown here is derived from an EMBL/GenBank/DDBJ whole genome shotgun (WGS) entry which is preliminary data.</text>
</comment>
<proteinExistence type="predicted"/>
<keyword evidence="3" id="KW-1185">Reference proteome</keyword>
<dbReference type="PRINTS" id="PR00420">
    <property type="entry name" value="RNGMNOXGNASE"/>
</dbReference>
<dbReference type="InterPro" id="IPR050407">
    <property type="entry name" value="Geranylgeranyl_reductase"/>
</dbReference>
<dbReference type="OrthoDB" id="9806565at2"/>
<dbReference type="Gene3D" id="3.50.50.60">
    <property type="entry name" value="FAD/NAD(P)-binding domain"/>
    <property type="match status" value="1"/>
</dbReference>
<dbReference type="Pfam" id="PF01494">
    <property type="entry name" value="FAD_binding_3"/>
    <property type="match status" value="1"/>
</dbReference>
<dbReference type="InterPro" id="IPR011777">
    <property type="entry name" value="Geranylgeranyl_Rdtase_fam"/>
</dbReference>
<dbReference type="NCBIfam" id="TIGR02032">
    <property type="entry name" value="GG-red-SF"/>
    <property type="match status" value="1"/>
</dbReference>
<evidence type="ECO:0000259" key="1">
    <source>
        <dbReference type="Pfam" id="PF01494"/>
    </source>
</evidence>
<protein>
    <submittedName>
        <fullName evidence="2">Geranylgeranyl reductase family protein</fullName>
    </submittedName>
</protein>
<dbReference type="EMBL" id="PTJC01000006">
    <property type="protein sequence ID" value="PPK86086.1"/>
    <property type="molecule type" value="Genomic_DNA"/>
</dbReference>
<accession>A0A2S6I4H9</accession>
<name>A0A2S6I4H9_9BACT</name>
<dbReference type="RefSeq" id="WP_104420552.1">
    <property type="nucleotide sequence ID" value="NZ_PTJC01000006.1"/>
</dbReference>